<dbReference type="Pfam" id="PF02810">
    <property type="entry name" value="SEC-C"/>
    <property type="match status" value="1"/>
</dbReference>
<dbReference type="InterPro" id="IPR004027">
    <property type="entry name" value="SEC_C_motif"/>
</dbReference>
<dbReference type="InterPro" id="IPR032710">
    <property type="entry name" value="NTF2-like_dom_sf"/>
</dbReference>
<dbReference type="NCBIfam" id="NF002449">
    <property type="entry name" value="PRK01617.1"/>
    <property type="match status" value="1"/>
</dbReference>
<name>A0A418YA02_9GAMM</name>
<dbReference type="InterPro" id="IPR048469">
    <property type="entry name" value="YchJ-like_M"/>
</dbReference>
<dbReference type="AlphaFoldDB" id="A0A418YA02"/>
<comment type="caution">
    <text evidence="2">The sequence shown here is derived from an EMBL/GenBank/DDBJ whole genome shotgun (WGS) entry which is preliminary data.</text>
</comment>
<accession>A0A418YA02</accession>
<evidence type="ECO:0000259" key="1">
    <source>
        <dbReference type="Pfam" id="PF17775"/>
    </source>
</evidence>
<reference evidence="2 3" key="2">
    <citation type="submission" date="2019-01" db="EMBL/GenBank/DDBJ databases">
        <title>Motilimonas pumilus sp. nov., isolated from the gut of sea cucumber (Apostichopus japonicus).</title>
        <authorList>
            <person name="Wang F.-Q."/>
            <person name="Ren L.-H."/>
            <person name="Lin Y.-W."/>
            <person name="Sun G.-H."/>
            <person name="Du Z.-J."/>
            <person name="Zhao J.-X."/>
            <person name="Liu X.-J."/>
            <person name="Liu L.-J."/>
        </authorList>
    </citation>
    <scope>NUCLEOTIDE SEQUENCE [LARGE SCALE GENOMIC DNA]</scope>
    <source>
        <strain evidence="2 3">PLHSC7-2</strain>
    </source>
</reference>
<keyword evidence="3" id="KW-1185">Reference proteome</keyword>
<proteinExistence type="predicted"/>
<sequence length="156" mass="17782">MPLCFCGSEKAYSACCQPFHTGEQRPQTCEQLMRSRFCAFKLHLGEYLFHTWHPDSRQQETAAGLTQASQQTDWRSLSVLASKGGRNDQQGQVEFCAWYWHQDALQFHHEVSNFIKIDQQWLYLDGQFPASHKAAMPGRNAPCPCASGKKYKACCS</sequence>
<dbReference type="EMBL" id="QZCH01000039">
    <property type="protein sequence ID" value="RJG38618.1"/>
    <property type="molecule type" value="Genomic_DNA"/>
</dbReference>
<dbReference type="RefSeq" id="WP_119912354.1">
    <property type="nucleotide sequence ID" value="NZ_QZCH01000039.1"/>
</dbReference>
<dbReference type="Gene3D" id="3.10.450.50">
    <property type="match status" value="1"/>
</dbReference>
<dbReference type="Pfam" id="PF17775">
    <property type="entry name" value="YchJ_M-like"/>
    <property type="match status" value="1"/>
</dbReference>
<dbReference type="NCBIfam" id="NF002486">
    <property type="entry name" value="PRK01752.1"/>
    <property type="match status" value="1"/>
</dbReference>
<evidence type="ECO:0000313" key="2">
    <source>
        <dbReference type="EMBL" id="RJG38618.1"/>
    </source>
</evidence>
<dbReference type="Proteomes" id="UP000283255">
    <property type="component" value="Unassembled WGS sequence"/>
</dbReference>
<dbReference type="PANTHER" id="PTHR33747:SF1">
    <property type="entry name" value="ADENYLATE CYCLASE-ASSOCIATED CAP C-TERMINAL DOMAIN-CONTAINING PROTEIN"/>
    <property type="match status" value="1"/>
</dbReference>
<dbReference type="SUPFAM" id="SSF54427">
    <property type="entry name" value="NTF2-like"/>
    <property type="match status" value="1"/>
</dbReference>
<gene>
    <name evidence="2" type="ORF">D1Z90_18865</name>
</gene>
<evidence type="ECO:0000313" key="3">
    <source>
        <dbReference type="Proteomes" id="UP000283255"/>
    </source>
</evidence>
<dbReference type="OrthoDB" id="21421at2"/>
<reference evidence="2 3" key="1">
    <citation type="submission" date="2018-09" db="EMBL/GenBank/DDBJ databases">
        <authorList>
            <person name="Wang F."/>
        </authorList>
    </citation>
    <scope>NUCLEOTIDE SEQUENCE [LARGE SCALE GENOMIC DNA]</scope>
    <source>
        <strain evidence="2 3">PLHSC7-2</strain>
    </source>
</reference>
<protein>
    <submittedName>
        <fullName evidence="2">YchJ family protein</fullName>
    </submittedName>
</protein>
<dbReference type="SUPFAM" id="SSF103642">
    <property type="entry name" value="Sec-C motif"/>
    <property type="match status" value="1"/>
</dbReference>
<feature type="domain" description="YchJ-like middle NTF2-like" evidence="1">
    <location>
        <begin position="28"/>
        <end position="126"/>
    </location>
</feature>
<dbReference type="PANTHER" id="PTHR33747">
    <property type="entry name" value="UPF0225 PROTEIN SCO1677"/>
    <property type="match status" value="1"/>
</dbReference>
<organism evidence="2 3">
    <name type="scientific">Motilimonas pumila</name>
    <dbReference type="NCBI Taxonomy" id="2303987"/>
    <lineage>
        <taxon>Bacteria</taxon>
        <taxon>Pseudomonadati</taxon>
        <taxon>Pseudomonadota</taxon>
        <taxon>Gammaproteobacteria</taxon>
        <taxon>Alteromonadales</taxon>
        <taxon>Alteromonadales genera incertae sedis</taxon>
        <taxon>Motilimonas</taxon>
    </lineage>
</organism>